<evidence type="ECO:0000256" key="6">
    <source>
        <dbReference type="ARBA" id="ARBA00023242"/>
    </source>
</evidence>
<comment type="subcellular location">
    <subcellularLocation>
        <location evidence="1 8">Nucleus</location>
    </subcellularLocation>
</comment>
<comment type="function">
    <text evidence="8">Auxin response factors (ARFs) are transcriptional factors that bind specifically to the DNA sequence 5'-TGTCTC-3' found in the auxin-responsive promoter elements (AuxREs).</text>
</comment>
<dbReference type="Gene3D" id="2.40.330.10">
    <property type="entry name" value="DNA-binding pseudobarrel domain"/>
    <property type="match status" value="1"/>
</dbReference>
<keyword evidence="4 8" id="KW-0238">DNA-binding</keyword>
<dbReference type="Pfam" id="PF02362">
    <property type="entry name" value="B3"/>
    <property type="match status" value="1"/>
</dbReference>
<protein>
    <recommendedName>
        <fullName evidence="8">Auxin response factor</fullName>
    </recommendedName>
</protein>
<organism evidence="11 12">
    <name type="scientific">Quercus lobata</name>
    <name type="common">Valley oak</name>
    <dbReference type="NCBI Taxonomy" id="97700"/>
    <lineage>
        <taxon>Eukaryota</taxon>
        <taxon>Viridiplantae</taxon>
        <taxon>Streptophyta</taxon>
        <taxon>Embryophyta</taxon>
        <taxon>Tracheophyta</taxon>
        <taxon>Spermatophyta</taxon>
        <taxon>Magnoliopsida</taxon>
        <taxon>eudicotyledons</taxon>
        <taxon>Gunneridae</taxon>
        <taxon>Pentapetalae</taxon>
        <taxon>rosids</taxon>
        <taxon>fabids</taxon>
        <taxon>Fagales</taxon>
        <taxon>Fagaceae</taxon>
        <taxon>Quercus</taxon>
    </lineage>
</organism>
<dbReference type="GO" id="GO:0005634">
    <property type="term" value="C:nucleus"/>
    <property type="evidence" value="ECO:0007669"/>
    <property type="project" value="UniProtKB-SubCell"/>
</dbReference>
<evidence type="ECO:0000313" key="11">
    <source>
        <dbReference type="EnsemblPlants" id="QL05p043168:mrna"/>
    </source>
</evidence>
<dbReference type="Pfam" id="PF06507">
    <property type="entry name" value="ARF_AD"/>
    <property type="match status" value="1"/>
</dbReference>
<keyword evidence="5 8" id="KW-0804">Transcription</keyword>
<feature type="region of interest" description="Disordered" evidence="9">
    <location>
        <begin position="1"/>
        <end position="26"/>
    </location>
</feature>
<dbReference type="CDD" id="cd10017">
    <property type="entry name" value="B3_DNA"/>
    <property type="match status" value="1"/>
</dbReference>
<reference evidence="11 12" key="1">
    <citation type="journal article" date="2016" name="G3 (Bethesda)">
        <title>First Draft Assembly and Annotation of the Genome of a California Endemic Oak Quercus lobata Nee (Fagaceae).</title>
        <authorList>
            <person name="Sork V.L."/>
            <person name="Fitz-Gibbon S.T."/>
            <person name="Puiu D."/>
            <person name="Crepeau M."/>
            <person name="Gugger P.F."/>
            <person name="Sherman R."/>
            <person name="Stevens K."/>
            <person name="Langley C.H."/>
            <person name="Pellegrini M."/>
            <person name="Salzberg S.L."/>
        </authorList>
    </citation>
    <scope>NUCLEOTIDE SEQUENCE [LARGE SCALE GENOMIC DNA]</scope>
    <source>
        <strain evidence="11 12">cv. SW786</strain>
    </source>
</reference>
<evidence type="ECO:0000256" key="9">
    <source>
        <dbReference type="SAM" id="MobiDB-lite"/>
    </source>
</evidence>
<evidence type="ECO:0000259" key="10">
    <source>
        <dbReference type="PROSITE" id="PS50863"/>
    </source>
</evidence>
<keyword evidence="12" id="KW-1185">Reference proteome</keyword>
<evidence type="ECO:0000256" key="1">
    <source>
        <dbReference type="ARBA" id="ARBA00004123"/>
    </source>
</evidence>
<dbReference type="EMBL" id="LRBV02000005">
    <property type="status" value="NOT_ANNOTATED_CDS"/>
    <property type="molecule type" value="Genomic_DNA"/>
</dbReference>
<evidence type="ECO:0000256" key="5">
    <source>
        <dbReference type="ARBA" id="ARBA00023163"/>
    </source>
</evidence>
<dbReference type="PROSITE" id="PS50863">
    <property type="entry name" value="B3"/>
    <property type="match status" value="1"/>
</dbReference>
<dbReference type="FunCoup" id="A0A7N2LQG3">
    <property type="interactions" value="1129"/>
</dbReference>
<dbReference type="EnsemblPlants" id="QL05p043168:mrna">
    <property type="protein sequence ID" value="QL05p043168:mrna"/>
    <property type="gene ID" value="QL05p043168"/>
</dbReference>
<dbReference type="InterPro" id="IPR044835">
    <property type="entry name" value="ARF_plant"/>
</dbReference>
<accession>A0A7N2LQG3</accession>
<dbReference type="GO" id="GO:0009734">
    <property type="term" value="P:auxin-activated signaling pathway"/>
    <property type="evidence" value="ECO:0007669"/>
    <property type="project" value="UniProtKB-KW"/>
</dbReference>
<dbReference type="SMART" id="SM01019">
    <property type="entry name" value="B3"/>
    <property type="match status" value="1"/>
</dbReference>
<evidence type="ECO:0000313" key="12">
    <source>
        <dbReference type="Proteomes" id="UP000594261"/>
    </source>
</evidence>
<evidence type="ECO:0000256" key="2">
    <source>
        <dbReference type="ARBA" id="ARBA00007853"/>
    </source>
</evidence>
<sequence>MGLIDLNTTEEDETPSSGSSSTTSSSFSVVGLNTSVGSGSNLVVGASASASASASAPGSASSAVCLELWHACAGPLISLPKKGSVVVYFPQGQLEQLPDFSLAPAYTDDVPPHVFCRVLDVKLHAEEGTDEVYAQVLLVPESEQFEQKLQEGEVDVDGEEEDVEVAANSSTPHMFCKTLTASDTSTHGGFSVPRRAAEDCFPPLDYKQQRPSQELVAKDLHGVEWKFRHIYRGQPRRHLLTTGWSAFVNKKKLVSGDAVLFLRGEDGELRLGVRRAVQVKGGATFSALCSQQMNQTSLMEVVNAISLRGPFNIYYNPSRPSSSEFIIPLRKFLKSADHSFSVGMRFKMRFEAEDAAERRYTGFITGISDADPVRWPGSKWRCLLVRWDDIETRHNRVSPWEIEPSGSLSSSSSLMASGSKRTRIGLPSAKLEFPVPNGIGASDFGESSRFQKVLQGQEILGFSHYDGIDTQNHHPSETRRCFPGSNGSVIAGMGDGVRNPVVNSDLSYKGTGFSESFQFRKVLQGQEIFPSSPYGRAPATNEAHDNGRLGIFDGVQVPNSRKGWSAMMQGNNAYMRPSAPSMQVSSPSSVLMFQQAINPVSSLSSVYNFNNMEEQRISNRNLLVSETIGGKLTPSSHSGYSFCKKDQGGMNSSGFEHNQQGISLHPFANRSTFGGSQDLVSSCKSSCRLFGFSLTEEKDAANTEDNPTPVSLSLNPGASYLPTCWGTVPSKASVDDTGNWKQFYQRNSAILSQEL</sequence>
<evidence type="ECO:0000256" key="8">
    <source>
        <dbReference type="RuleBase" id="RU004561"/>
    </source>
</evidence>
<keyword evidence="7 8" id="KW-0927">Auxin signaling pathway</keyword>
<dbReference type="GO" id="GO:0006355">
    <property type="term" value="P:regulation of DNA-templated transcription"/>
    <property type="evidence" value="ECO:0007669"/>
    <property type="project" value="InterPro"/>
</dbReference>
<dbReference type="Proteomes" id="UP000594261">
    <property type="component" value="Chromosome 5"/>
</dbReference>
<reference evidence="11" key="2">
    <citation type="submission" date="2021-01" db="UniProtKB">
        <authorList>
            <consortium name="EnsemblPlants"/>
        </authorList>
    </citation>
    <scope>IDENTIFICATION</scope>
</reference>
<dbReference type="InterPro" id="IPR010525">
    <property type="entry name" value="ARF_dom"/>
</dbReference>
<dbReference type="Gramene" id="QL05p043168:mrna">
    <property type="protein sequence ID" value="QL05p043168:mrna"/>
    <property type="gene ID" value="QL05p043168"/>
</dbReference>
<dbReference type="InterPro" id="IPR003340">
    <property type="entry name" value="B3_DNA-bd"/>
</dbReference>
<dbReference type="Gene3D" id="2.30.30.1040">
    <property type="match status" value="1"/>
</dbReference>
<dbReference type="FunFam" id="2.40.330.10:FF:000001">
    <property type="entry name" value="Auxin response factor"/>
    <property type="match status" value="1"/>
</dbReference>
<feature type="domain" description="TF-B3" evidence="10">
    <location>
        <begin position="175"/>
        <end position="277"/>
    </location>
</feature>
<dbReference type="PANTHER" id="PTHR31384:SF5">
    <property type="entry name" value="AUXIN RESPONSE FACTOR 3"/>
    <property type="match status" value="1"/>
</dbReference>
<proteinExistence type="inferred from homology"/>
<dbReference type="SUPFAM" id="SSF101936">
    <property type="entry name" value="DNA-binding pseudobarrel domain"/>
    <property type="match status" value="1"/>
</dbReference>
<dbReference type="PANTHER" id="PTHR31384">
    <property type="entry name" value="AUXIN RESPONSE FACTOR 4-RELATED"/>
    <property type="match status" value="1"/>
</dbReference>
<dbReference type="InterPro" id="IPR015300">
    <property type="entry name" value="DNA-bd_pseudobarrel_sf"/>
</dbReference>
<name>A0A7N2LQG3_QUELO</name>
<evidence type="ECO:0000256" key="7">
    <source>
        <dbReference type="ARBA" id="ARBA00023294"/>
    </source>
</evidence>
<comment type="similarity">
    <text evidence="2 8">Belongs to the ARF family.</text>
</comment>
<dbReference type="InParanoid" id="A0A7N2LQG3"/>
<keyword evidence="6 8" id="KW-0539">Nucleus</keyword>
<comment type="subunit">
    <text evidence="8">Homodimers and heterodimers.</text>
</comment>
<evidence type="ECO:0000256" key="4">
    <source>
        <dbReference type="ARBA" id="ARBA00023125"/>
    </source>
</evidence>
<evidence type="ECO:0000256" key="3">
    <source>
        <dbReference type="ARBA" id="ARBA00023015"/>
    </source>
</evidence>
<feature type="compositionally biased region" description="Low complexity" evidence="9">
    <location>
        <begin position="15"/>
        <end position="26"/>
    </location>
</feature>
<dbReference type="OMA" id="DTDPMWH"/>
<dbReference type="AlphaFoldDB" id="A0A7N2LQG3"/>
<dbReference type="GO" id="GO:0003677">
    <property type="term" value="F:DNA binding"/>
    <property type="evidence" value="ECO:0007669"/>
    <property type="project" value="UniProtKB-KW"/>
</dbReference>
<dbReference type="FunFam" id="2.30.30.1040:FF:000001">
    <property type="entry name" value="Auxin response factor"/>
    <property type="match status" value="1"/>
</dbReference>
<keyword evidence="3 8" id="KW-0805">Transcription regulation</keyword>